<reference evidence="1" key="1">
    <citation type="submission" date="2018-05" db="EMBL/GenBank/DDBJ databases">
        <authorList>
            <person name="Lanie J.A."/>
            <person name="Ng W.-L."/>
            <person name="Kazmierczak K.M."/>
            <person name="Andrzejewski T.M."/>
            <person name="Davidsen T.M."/>
            <person name="Wayne K.J."/>
            <person name="Tettelin H."/>
            <person name="Glass J.I."/>
            <person name="Rusch D."/>
            <person name="Podicherti R."/>
            <person name="Tsui H.-C.T."/>
            <person name="Winkler M.E."/>
        </authorList>
    </citation>
    <scope>NUCLEOTIDE SEQUENCE</scope>
</reference>
<sequence length="92" mass="10737">MIGSPPNNQLNYIQNGSYLQFQVLATYDQIQEQLGKPNIDDDMSKVRVSWAVRHQDGRKLAIWDYNQFKVPLENMMSWNAWGDMTLANDLFI</sequence>
<protein>
    <submittedName>
        <fullName evidence="1">Uncharacterized protein</fullName>
    </submittedName>
</protein>
<gene>
    <name evidence="1" type="ORF">METZ01_LOCUS449756</name>
</gene>
<accession>A0A382ZN41</accession>
<evidence type="ECO:0000313" key="1">
    <source>
        <dbReference type="EMBL" id="SVD96902.1"/>
    </source>
</evidence>
<proteinExistence type="predicted"/>
<dbReference type="AlphaFoldDB" id="A0A382ZN41"/>
<dbReference type="EMBL" id="UINC01185278">
    <property type="protein sequence ID" value="SVD96902.1"/>
    <property type="molecule type" value="Genomic_DNA"/>
</dbReference>
<name>A0A382ZN41_9ZZZZ</name>
<organism evidence="1">
    <name type="scientific">marine metagenome</name>
    <dbReference type="NCBI Taxonomy" id="408172"/>
    <lineage>
        <taxon>unclassified sequences</taxon>
        <taxon>metagenomes</taxon>
        <taxon>ecological metagenomes</taxon>
    </lineage>
</organism>